<dbReference type="AlphaFoldDB" id="A0A0R1F5F8"/>
<dbReference type="EMBL" id="AZCN01000064">
    <property type="protein sequence ID" value="KRK14849.1"/>
    <property type="molecule type" value="Genomic_DNA"/>
</dbReference>
<proteinExistence type="predicted"/>
<evidence type="ECO:0000313" key="1">
    <source>
        <dbReference type="EMBL" id="KRK14849.1"/>
    </source>
</evidence>
<organism evidence="1 2">
    <name type="scientific">Loigolactobacillus coryniformis subsp. coryniformis KCTC 3167 = DSM 20001</name>
    <dbReference type="NCBI Taxonomy" id="913848"/>
    <lineage>
        <taxon>Bacteria</taxon>
        <taxon>Bacillati</taxon>
        <taxon>Bacillota</taxon>
        <taxon>Bacilli</taxon>
        <taxon>Lactobacillales</taxon>
        <taxon>Lactobacillaceae</taxon>
        <taxon>Loigolactobacillus</taxon>
    </lineage>
</organism>
<dbReference type="PATRIC" id="fig|913848.6.peg.2111"/>
<dbReference type="Proteomes" id="UP000051181">
    <property type="component" value="Unassembled WGS sequence"/>
</dbReference>
<gene>
    <name evidence="1" type="ORF">FD22_GL002066</name>
</gene>
<comment type="caution">
    <text evidence="1">The sequence shown here is derived from an EMBL/GenBank/DDBJ whole genome shotgun (WGS) entry which is preliminary data.</text>
</comment>
<protein>
    <submittedName>
        <fullName evidence="1">Uncharacterized protein</fullName>
    </submittedName>
</protein>
<evidence type="ECO:0000313" key="2">
    <source>
        <dbReference type="Proteomes" id="UP000051181"/>
    </source>
</evidence>
<sequence length="93" mass="10897">MVYNEIKGGFFVTWQDFLQHKFDPADLKTKQVTVDVPNTKEKLVLKINTDVLAKLKEDDGKLQQLVKHLLRQHHKQTSAETIVINKRNLRIFL</sequence>
<accession>A0A0R1F5F8</accession>
<reference evidence="1 2" key="1">
    <citation type="journal article" date="2015" name="Genome Announc.">
        <title>Expanding the biotechnology potential of lactobacilli through comparative genomics of 213 strains and associated genera.</title>
        <authorList>
            <person name="Sun Z."/>
            <person name="Harris H.M."/>
            <person name="McCann A."/>
            <person name="Guo C."/>
            <person name="Argimon S."/>
            <person name="Zhang W."/>
            <person name="Yang X."/>
            <person name="Jeffery I.B."/>
            <person name="Cooney J.C."/>
            <person name="Kagawa T.F."/>
            <person name="Liu W."/>
            <person name="Song Y."/>
            <person name="Salvetti E."/>
            <person name="Wrobel A."/>
            <person name="Rasinkangas P."/>
            <person name="Parkhill J."/>
            <person name="Rea M.C."/>
            <person name="O'Sullivan O."/>
            <person name="Ritari J."/>
            <person name="Douillard F.P."/>
            <person name="Paul Ross R."/>
            <person name="Yang R."/>
            <person name="Briner A.E."/>
            <person name="Felis G.E."/>
            <person name="de Vos W.M."/>
            <person name="Barrangou R."/>
            <person name="Klaenhammer T.R."/>
            <person name="Caufield P.W."/>
            <person name="Cui Y."/>
            <person name="Zhang H."/>
            <person name="O'Toole P.W."/>
        </authorList>
    </citation>
    <scope>NUCLEOTIDE SEQUENCE [LARGE SCALE GENOMIC DNA]</scope>
    <source>
        <strain evidence="1 2">DSM 20001</strain>
    </source>
</reference>
<name>A0A0R1F5F8_9LACO</name>